<proteinExistence type="inferred from homology"/>
<gene>
    <name evidence="5" type="ORF">HG543_17305</name>
</gene>
<keyword evidence="5" id="KW-0808">Transferase</keyword>
<keyword evidence="3" id="KW-0472">Membrane</keyword>
<dbReference type="InterPro" id="IPR003362">
    <property type="entry name" value="Bact_transf"/>
</dbReference>
<evidence type="ECO:0000313" key="5">
    <source>
        <dbReference type="EMBL" id="NMO16602.1"/>
    </source>
</evidence>
<feature type="domain" description="Bacterial sugar transferase" evidence="4">
    <location>
        <begin position="32"/>
        <end position="206"/>
    </location>
</feature>
<comment type="caution">
    <text evidence="5">The sequence shown here is derived from an EMBL/GenBank/DDBJ whole genome shotgun (WGS) entry which is preliminary data.</text>
</comment>
<organism evidence="5 6">
    <name type="scientific">Pyxidicoccus fallax</name>
    <dbReference type="NCBI Taxonomy" id="394095"/>
    <lineage>
        <taxon>Bacteria</taxon>
        <taxon>Pseudomonadati</taxon>
        <taxon>Myxococcota</taxon>
        <taxon>Myxococcia</taxon>
        <taxon>Myxococcales</taxon>
        <taxon>Cystobacterineae</taxon>
        <taxon>Myxococcaceae</taxon>
        <taxon>Pyxidicoccus</taxon>
    </lineage>
</organism>
<dbReference type="Pfam" id="PF02397">
    <property type="entry name" value="Bac_transf"/>
    <property type="match status" value="1"/>
</dbReference>
<feature type="transmembrane region" description="Helical" evidence="3">
    <location>
        <begin position="38"/>
        <end position="62"/>
    </location>
</feature>
<evidence type="ECO:0000313" key="6">
    <source>
        <dbReference type="Proteomes" id="UP000518300"/>
    </source>
</evidence>
<evidence type="ECO:0000256" key="3">
    <source>
        <dbReference type="SAM" id="Phobius"/>
    </source>
</evidence>
<protein>
    <submittedName>
        <fullName evidence="5">Sugar transferase</fullName>
    </submittedName>
</protein>
<dbReference type="GO" id="GO:0016780">
    <property type="term" value="F:phosphotransferase activity, for other substituted phosphate groups"/>
    <property type="evidence" value="ECO:0007669"/>
    <property type="project" value="TreeGrafter"/>
</dbReference>
<dbReference type="PANTHER" id="PTHR30576:SF8">
    <property type="entry name" value="UNDECAPRENYL-PHOSPHATE GALACTOSE PHOSPHOTRANSFERASE"/>
    <property type="match status" value="1"/>
</dbReference>
<comment type="similarity">
    <text evidence="1">Belongs to the bacterial sugar transferase family.</text>
</comment>
<keyword evidence="3" id="KW-1133">Transmembrane helix</keyword>
<accession>A0A848LEF2</accession>
<sequence length="235" mass="26453">MLRPVGTTLPHANPRTLAGRKPRQAGRALLVKKCVDRVAAATGLLVLAPVMAVTALAVRVSMGRPVFFRQQRPGLGGRTFQLVKFRTMLDARDKDGRPLPDAQRLTRTGKFLRSASLDELPQLWNVLRGDMSLVGPRPLLIEYLSRYSPEQARRHDVLPGITGWAQVNGRNALDWPERFKLDVWYVDNWSLWLDAKILGMTVLRVLQRQGISPKGRALMYPFMGNGTRPEEAQRP</sequence>
<feature type="region of interest" description="Disordered" evidence="2">
    <location>
        <begin position="1"/>
        <end position="21"/>
    </location>
</feature>
<name>A0A848LEF2_9BACT</name>
<dbReference type="EMBL" id="JABBJJ010000072">
    <property type="protein sequence ID" value="NMO16602.1"/>
    <property type="molecule type" value="Genomic_DNA"/>
</dbReference>
<evidence type="ECO:0000256" key="2">
    <source>
        <dbReference type="SAM" id="MobiDB-lite"/>
    </source>
</evidence>
<evidence type="ECO:0000259" key="4">
    <source>
        <dbReference type="Pfam" id="PF02397"/>
    </source>
</evidence>
<keyword evidence="6" id="KW-1185">Reference proteome</keyword>
<dbReference type="Proteomes" id="UP000518300">
    <property type="component" value="Unassembled WGS sequence"/>
</dbReference>
<evidence type="ECO:0000256" key="1">
    <source>
        <dbReference type="ARBA" id="ARBA00006464"/>
    </source>
</evidence>
<reference evidence="5 6" key="1">
    <citation type="submission" date="2020-04" db="EMBL/GenBank/DDBJ databases">
        <title>Draft genome of Pyxidicoccus fallax type strain.</title>
        <authorList>
            <person name="Whitworth D.E."/>
        </authorList>
    </citation>
    <scope>NUCLEOTIDE SEQUENCE [LARGE SCALE GENOMIC DNA]</scope>
    <source>
        <strain evidence="5 6">DSM 14698</strain>
    </source>
</reference>
<keyword evidence="3" id="KW-0812">Transmembrane</keyword>
<dbReference type="AlphaFoldDB" id="A0A848LEF2"/>
<dbReference type="PANTHER" id="PTHR30576">
    <property type="entry name" value="COLANIC BIOSYNTHESIS UDP-GLUCOSE LIPID CARRIER TRANSFERASE"/>
    <property type="match status" value="1"/>
</dbReference>